<dbReference type="EMBL" id="JACIJM010000002">
    <property type="protein sequence ID" value="MBB5721246.1"/>
    <property type="molecule type" value="Genomic_DNA"/>
</dbReference>
<proteinExistence type="inferred from homology"/>
<evidence type="ECO:0000256" key="1">
    <source>
        <dbReference type="ARBA" id="ARBA00007689"/>
    </source>
</evidence>
<dbReference type="InterPro" id="IPR051807">
    <property type="entry name" value="Sec-metab_biosynth-assoc"/>
</dbReference>
<dbReference type="Gene3D" id="3.30.70.1060">
    <property type="entry name" value="Dimeric alpha+beta barrel"/>
    <property type="match status" value="1"/>
</dbReference>
<sequence>MLVALMARDKSGALQTRLDNRDAHLAHLKSSGIVEMAGPLLDADGGMCGSLIVLNVENMGQAQAFVEADPYGKAGLFDNVTLDAWNKVLG</sequence>
<dbReference type="SUPFAM" id="SSF54909">
    <property type="entry name" value="Dimeric alpha+beta barrel"/>
    <property type="match status" value="1"/>
</dbReference>
<comment type="caution">
    <text evidence="3">The sequence shown here is derived from an EMBL/GenBank/DDBJ whole genome shotgun (WGS) entry which is preliminary data.</text>
</comment>
<dbReference type="PANTHER" id="PTHR33606">
    <property type="entry name" value="PROTEIN YCII"/>
    <property type="match status" value="1"/>
</dbReference>
<accession>A0A7W9BJ28</accession>
<evidence type="ECO:0000313" key="3">
    <source>
        <dbReference type="EMBL" id="MBB5721246.1"/>
    </source>
</evidence>
<organism evidence="3 4">
    <name type="scientific">Yoonia ponticola</name>
    <dbReference type="NCBI Taxonomy" id="1524255"/>
    <lineage>
        <taxon>Bacteria</taxon>
        <taxon>Pseudomonadati</taxon>
        <taxon>Pseudomonadota</taxon>
        <taxon>Alphaproteobacteria</taxon>
        <taxon>Rhodobacterales</taxon>
        <taxon>Paracoccaceae</taxon>
        <taxon>Yoonia</taxon>
    </lineage>
</organism>
<dbReference type="Pfam" id="PF03795">
    <property type="entry name" value="YCII"/>
    <property type="match status" value="1"/>
</dbReference>
<evidence type="ECO:0000259" key="2">
    <source>
        <dbReference type="Pfam" id="PF03795"/>
    </source>
</evidence>
<dbReference type="Proteomes" id="UP000535415">
    <property type="component" value="Unassembled WGS sequence"/>
</dbReference>
<comment type="similarity">
    <text evidence="1">Belongs to the YciI family.</text>
</comment>
<evidence type="ECO:0000313" key="4">
    <source>
        <dbReference type="Proteomes" id="UP000535415"/>
    </source>
</evidence>
<dbReference type="AlphaFoldDB" id="A0A7W9BJ28"/>
<dbReference type="PANTHER" id="PTHR33606:SF3">
    <property type="entry name" value="PROTEIN YCII"/>
    <property type="match status" value="1"/>
</dbReference>
<reference evidence="3 4" key="1">
    <citation type="submission" date="2020-08" db="EMBL/GenBank/DDBJ databases">
        <title>Genomic Encyclopedia of Type Strains, Phase IV (KMG-IV): sequencing the most valuable type-strain genomes for metagenomic binning, comparative biology and taxonomic classification.</title>
        <authorList>
            <person name="Goeker M."/>
        </authorList>
    </citation>
    <scope>NUCLEOTIDE SEQUENCE [LARGE SCALE GENOMIC DNA]</scope>
    <source>
        <strain evidence="3 4">DSM 101064</strain>
    </source>
</reference>
<gene>
    <name evidence="3" type="ORF">FHS72_000853</name>
</gene>
<name>A0A7W9BJ28_9RHOB</name>
<dbReference type="InterPro" id="IPR005545">
    <property type="entry name" value="YCII"/>
</dbReference>
<keyword evidence="4" id="KW-1185">Reference proteome</keyword>
<feature type="domain" description="YCII-related" evidence="2">
    <location>
        <begin position="1"/>
        <end position="85"/>
    </location>
</feature>
<protein>
    <recommendedName>
        <fullName evidence="2">YCII-related domain-containing protein</fullName>
    </recommendedName>
</protein>
<dbReference type="RefSeq" id="WP_183526050.1">
    <property type="nucleotide sequence ID" value="NZ_JACIJM010000002.1"/>
</dbReference>
<dbReference type="InterPro" id="IPR011008">
    <property type="entry name" value="Dimeric_a/b-barrel"/>
</dbReference>